<dbReference type="RefSeq" id="WP_387906797.1">
    <property type="nucleotide sequence ID" value="NZ_JBIBEG010000009.1"/>
</dbReference>
<organism evidence="1 2">
    <name type="scientific">Streptomyces argenteolus</name>
    <dbReference type="NCBI Taxonomy" id="67274"/>
    <lineage>
        <taxon>Bacteria</taxon>
        <taxon>Bacillati</taxon>
        <taxon>Actinomycetota</taxon>
        <taxon>Actinomycetes</taxon>
        <taxon>Kitasatosporales</taxon>
        <taxon>Streptomycetaceae</taxon>
        <taxon>Streptomyces</taxon>
    </lineage>
</organism>
<evidence type="ECO:0008006" key="3">
    <source>
        <dbReference type="Google" id="ProtNLM"/>
    </source>
</evidence>
<name>A0ABW6XD08_9ACTN</name>
<keyword evidence="2" id="KW-1185">Reference proteome</keyword>
<dbReference type="Proteomes" id="UP001602322">
    <property type="component" value="Unassembled WGS sequence"/>
</dbReference>
<gene>
    <name evidence="1" type="ORF">ACFY8O_27290</name>
</gene>
<evidence type="ECO:0000313" key="2">
    <source>
        <dbReference type="Proteomes" id="UP001602322"/>
    </source>
</evidence>
<evidence type="ECO:0000313" key="1">
    <source>
        <dbReference type="EMBL" id="MFF5899609.1"/>
    </source>
</evidence>
<comment type="caution">
    <text evidence="1">The sequence shown here is derived from an EMBL/GenBank/DDBJ whole genome shotgun (WGS) entry which is preliminary data.</text>
</comment>
<protein>
    <recommendedName>
        <fullName evidence="3">Immunity protein 51 of polymorphic toxin system</fullName>
    </recommendedName>
</protein>
<reference evidence="1 2" key="1">
    <citation type="submission" date="2024-10" db="EMBL/GenBank/DDBJ databases">
        <title>The Natural Products Discovery Center: Release of the First 8490 Sequenced Strains for Exploring Actinobacteria Biosynthetic Diversity.</title>
        <authorList>
            <person name="Kalkreuter E."/>
            <person name="Kautsar S.A."/>
            <person name="Yang D."/>
            <person name="Bader C.D."/>
            <person name="Teijaro C.N."/>
            <person name="Fluegel L."/>
            <person name="Davis C.M."/>
            <person name="Simpson J.R."/>
            <person name="Lauterbach L."/>
            <person name="Steele A.D."/>
            <person name="Gui C."/>
            <person name="Meng S."/>
            <person name="Li G."/>
            <person name="Viehrig K."/>
            <person name="Ye F."/>
            <person name="Su P."/>
            <person name="Kiefer A.F."/>
            <person name="Nichols A."/>
            <person name="Cepeda A.J."/>
            <person name="Yan W."/>
            <person name="Fan B."/>
            <person name="Jiang Y."/>
            <person name="Adhikari A."/>
            <person name="Zheng C.-J."/>
            <person name="Schuster L."/>
            <person name="Cowan T.M."/>
            <person name="Smanski M.J."/>
            <person name="Chevrette M.G."/>
            <person name="De Carvalho L.P.S."/>
            <person name="Shen B."/>
        </authorList>
    </citation>
    <scope>NUCLEOTIDE SEQUENCE [LARGE SCALE GENOMIC DNA]</scope>
    <source>
        <strain evidence="1 2">NPDC012540</strain>
    </source>
</reference>
<sequence>MSWPSVVVLAPAELGSSFEEPIRALGVFPDPATGAERLHWREYSYYLDLTGGILSDFEQEELDQITALIGEPRGFYVSGQSMEAIRALLGHLLPGFRGLVDTDHGDLLPAEEFLALLGRFPRWDWRRVPRKDIEREGTSDPG</sequence>
<proteinExistence type="predicted"/>
<accession>A0ABW6XD08</accession>
<dbReference type="EMBL" id="JBIBEG010000009">
    <property type="protein sequence ID" value="MFF5899609.1"/>
    <property type="molecule type" value="Genomic_DNA"/>
</dbReference>